<reference evidence="2 3" key="1">
    <citation type="journal article" date="2015" name="Nature">
        <title>rRNA introns, odd ribosomes, and small enigmatic genomes across a large radiation of phyla.</title>
        <authorList>
            <person name="Brown C.T."/>
            <person name="Hug L.A."/>
            <person name="Thomas B.C."/>
            <person name="Sharon I."/>
            <person name="Castelle C.J."/>
            <person name="Singh A."/>
            <person name="Wilkins M.J."/>
            <person name="Williams K.H."/>
            <person name="Banfield J.F."/>
        </authorList>
    </citation>
    <scope>NUCLEOTIDE SEQUENCE [LARGE SCALE GENOMIC DNA]</scope>
</reference>
<feature type="transmembrane region" description="Helical" evidence="1">
    <location>
        <begin position="172"/>
        <end position="202"/>
    </location>
</feature>
<sequence length="555" mass="62798">MKRLLPYILVILLSLPTVISLMRPGYFPMHDDLQAVRVFGMTECFKEFQIPCRWVADMGYGYGYPQFNYYGPLPYYLMSLINLLGVGIFDSVKIGFALSLVLGNLTMFALAKKIFGSTASALLSAFVYAYVPYRASDLYSRGAMGESWAFVFMPLILLGIKRLVEKPNVKSLALTGVFWGLLMATHNVTTLIFTPFALLWGVLLFIQKEGDLVKKIFASVKWLSLSVLWGSALSAFFMIPVVFEKQFAHTESMIGGYFDYRAHFISFKQLFFTSFWGYGSSEIGPTDDLSFFFSPILLLLVVLTLLIVIRRFFQKRLKLSSQIMLLLIFGLFAAFMAHEKSSFVWSLASPLIYLQFPWRFLVLANFFFALAIGYSLKGVQKNIANWILVAITIVLFVFSVSFFRPLRWLNLSEQEKFSGNFFDRQMTISIFDYLPTSANTPPNAPAPVLPTSSAKESSVTNYISTATHLSFDFETMKDATLRLNRLYFPGWEVRVNGKRSDVSYGSDGIMFLSLTPGKFNIEAGLKDTPVRMLSNTISLVAIISTVVILKRKTHE</sequence>
<gene>
    <name evidence="2" type="ORF">UW99_C0031G0004</name>
</gene>
<proteinExistence type="predicted"/>
<feature type="transmembrane region" description="Helical" evidence="1">
    <location>
        <begin position="291"/>
        <end position="309"/>
    </location>
</feature>
<feature type="transmembrane region" description="Helical" evidence="1">
    <location>
        <begin position="383"/>
        <end position="403"/>
    </location>
</feature>
<keyword evidence="1" id="KW-1133">Transmembrane helix</keyword>
<evidence type="ECO:0000256" key="1">
    <source>
        <dbReference type="SAM" id="Phobius"/>
    </source>
</evidence>
<dbReference type="Proteomes" id="UP000034214">
    <property type="component" value="Unassembled WGS sequence"/>
</dbReference>
<evidence type="ECO:0000313" key="3">
    <source>
        <dbReference type="Proteomes" id="UP000034214"/>
    </source>
</evidence>
<dbReference type="AlphaFoldDB" id="A0A0G1LPE2"/>
<feature type="transmembrane region" description="Helical" evidence="1">
    <location>
        <begin position="143"/>
        <end position="160"/>
    </location>
</feature>
<organism evidence="2 3">
    <name type="scientific">Candidatus Collierbacteria bacterium GW2011_GWC2_45_15</name>
    <dbReference type="NCBI Taxonomy" id="1618394"/>
    <lineage>
        <taxon>Bacteria</taxon>
        <taxon>Candidatus Collieribacteriota</taxon>
    </lineage>
</organism>
<comment type="caution">
    <text evidence="2">The sequence shown here is derived from an EMBL/GenBank/DDBJ whole genome shotgun (WGS) entry which is preliminary data.</text>
</comment>
<feature type="transmembrane region" description="Helical" evidence="1">
    <location>
        <begin position="75"/>
        <end position="102"/>
    </location>
</feature>
<dbReference type="EMBL" id="LCKM01000031">
    <property type="protein sequence ID" value="KKT97605.1"/>
    <property type="molecule type" value="Genomic_DNA"/>
</dbReference>
<keyword evidence="1" id="KW-0472">Membrane</keyword>
<keyword evidence="1" id="KW-0812">Transmembrane</keyword>
<feature type="transmembrane region" description="Helical" evidence="1">
    <location>
        <begin position="222"/>
        <end position="242"/>
    </location>
</feature>
<protein>
    <submittedName>
        <fullName evidence="2">Uncharacterized protein</fullName>
    </submittedName>
</protein>
<feature type="transmembrane region" description="Helical" evidence="1">
    <location>
        <begin position="114"/>
        <end position="131"/>
    </location>
</feature>
<feature type="transmembrane region" description="Helical" evidence="1">
    <location>
        <begin position="358"/>
        <end position="376"/>
    </location>
</feature>
<name>A0A0G1LPE2_9BACT</name>
<feature type="transmembrane region" description="Helical" evidence="1">
    <location>
        <begin position="321"/>
        <end position="338"/>
    </location>
</feature>
<evidence type="ECO:0000313" key="2">
    <source>
        <dbReference type="EMBL" id="KKT97605.1"/>
    </source>
</evidence>
<accession>A0A0G1LPE2</accession>